<evidence type="ECO:0000256" key="10">
    <source>
        <dbReference type="ARBA" id="ARBA00022840"/>
    </source>
</evidence>
<name>A0AAW0EIS6_9TRYP</name>
<dbReference type="GO" id="GO:0005524">
    <property type="term" value="F:ATP binding"/>
    <property type="evidence" value="ECO:0007669"/>
    <property type="project" value="UniProtKB-KW"/>
</dbReference>
<evidence type="ECO:0000256" key="13">
    <source>
        <dbReference type="ARBA" id="ARBA00049005"/>
    </source>
</evidence>
<dbReference type="SUPFAM" id="SSF56042">
    <property type="entry name" value="PurM C-terminal domain-like"/>
    <property type="match status" value="1"/>
</dbReference>
<evidence type="ECO:0000256" key="9">
    <source>
        <dbReference type="ARBA" id="ARBA00022777"/>
    </source>
</evidence>
<dbReference type="EMBL" id="JAECZO010000030">
    <property type="protein sequence ID" value="KAK7194035.1"/>
    <property type="molecule type" value="Genomic_DNA"/>
</dbReference>
<dbReference type="GO" id="GO:0005737">
    <property type="term" value="C:cytoplasm"/>
    <property type="evidence" value="ECO:0007669"/>
    <property type="project" value="TreeGrafter"/>
</dbReference>
<evidence type="ECO:0000313" key="18">
    <source>
        <dbReference type="EMBL" id="KAK7194035.1"/>
    </source>
</evidence>
<evidence type="ECO:0000256" key="14">
    <source>
        <dbReference type="ARBA" id="ARBA00068713"/>
    </source>
</evidence>
<dbReference type="NCBIfam" id="TIGR00476">
    <property type="entry name" value="selD"/>
    <property type="match status" value="1"/>
</dbReference>
<accession>A0AAW0EIS6</accession>
<comment type="cofactor">
    <cofactor evidence="1">
        <name>Mg(2+)</name>
        <dbReference type="ChEBI" id="CHEBI:18420"/>
    </cofactor>
</comment>
<organism evidence="18 19">
    <name type="scientific">Novymonas esmeraldas</name>
    <dbReference type="NCBI Taxonomy" id="1808958"/>
    <lineage>
        <taxon>Eukaryota</taxon>
        <taxon>Discoba</taxon>
        <taxon>Euglenozoa</taxon>
        <taxon>Kinetoplastea</taxon>
        <taxon>Metakinetoplastina</taxon>
        <taxon>Trypanosomatida</taxon>
        <taxon>Trypanosomatidae</taxon>
        <taxon>Novymonas</taxon>
    </lineage>
</organism>
<dbReference type="EC" id="2.7.9.3" evidence="5"/>
<dbReference type="GO" id="GO:0004756">
    <property type="term" value="F:selenide, water dikinase activity"/>
    <property type="evidence" value="ECO:0007669"/>
    <property type="project" value="UniProtKB-EC"/>
</dbReference>
<dbReference type="GO" id="GO:0046872">
    <property type="term" value="F:metal ion binding"/>
    <property type="evidence" value="ECO:0007669"/>
    <property type="project" value="UniProtKB-KW"/>
</dbReference>
<evidence type="ECO:0000256" key="2">
    <source>
        <dbReference type="ARBA" id="ARBA00003786"/>
    </source>
</evidence>
<dbReference type="PANTHER" id="PTHR10256">
    <property type="entry name" value="SELENIDE, WATER DIKINASE"/>
    <property type="match status" value="1"/>
</dbReference>
<comment type="similarity">
    <text evidence="3">Belongs to the selenophosphate synthase 1 family. Class I subfamily.</text>
</comment>
<dbReference type="Pfam" id="PF02769">
    <property type="entry name" value="AIRS_C"/>
    <property type="match status" value="1"/>
</dbReference>
<keyword evidence="10" id="KW-0067">ATP-binding</keyword>
<dbReference type="PANTHER" id="PTHR10256:SF0">
    <property type="entry name" value="INACTIVE SELENIDE, WATER DIKINASE-LIKE PROTEIN-RELATED"/>
    <property type="match status" value="1"/>
</dbReference>
<evidence type="ECO:0000256" key="4">
    <source>
        <dbReference type="ARBA" id="ARBA00011738"/>
    </source>
</evidence>
<gene>
    <name evidence="18" type="ORF">NESM_000315900</name>
</gene>
<evidence type="ECO:0000256" key="15">
    <source>
        <dbReference type="ARBA" id="ARBA00077475"/>
    </source>
</evidence>
<evidence type="ECO:0000256" key="5">
    <source>
        <dbReference type="ARBA" id="ARBA00011997"/>
    </source>
</evidence>
<dbReference type="CDD" id="cd02195">
    <property type="entry name" value="SelD"/>
    <property type="match status" value="1"/>
</dbReference>
<dbReference type="FunFam" id="3.90.650.10:FF:000010">
    <property type="entry name" value="Selenide, water dikinase"/>
    <property type="match status" value="1"/>
</dbReference>
<evidence type="ECO:0000256" key="11">
    <source>
        <dbReference type="ARBA" id="ARBA00022842"/>
    </source>
</evidence>
<comment type="function">
    <text evidence="2">Synthesizes selenophosphate from selenide and ATP.</text>
</comment>
<dbReference type="InterPro" id="IPR004536">
    <property type="entry name" value="SPS/SelD"/>
</dbReference>
<dbReference type="GO" id="GO:0016260">
    <property type="term" value="P:selenocysteine biosynthetic process"/>
    <property type="evidence" value="ECO:0007669"/>
    <property type="project" value="TreeGrafter"/>
</dbReference>
<evidence type="ECO:0000256" key="3">
    <source>
        <dbReference type="ARBA" id="ARBA00008026"/>
    </source>
</evidence>
<keyword evidence="7" id="KW-0479">Metal-binding</keyword>
<evidence type="ECO:0000256" key="1">
    <source>
        <dbReference type="ARBA" id="ARBA00001946"/>
    </source>
</evidence>
<sequence length="399" mass="42467">MSHKRLQSSTGDSDEAAADLKKPRFDPASLGLPADFQLTDYTRLKGCSCKLPQSKLLALLRDVSTAPGQKDVGMDCSIVPLHHTNATGEALFLVSTTDFFFPSVADPFLQGQIGAANVLSDLYSMGIADCDTMLMLLAASTDMDEHERLVTTREIMKGFAERARLATTAVTGGQTVMNPWPLIGGVAMAVVSEAEMVRPSGLLRAGDVLVLTKPLGCQVAVNLKQWLLRPSPLYEEAIAGHIAAADIEELYNTATDSMRRLNREGARMMRKHGAHGATDVTGFGILGHANNFGAAQAVGEEARSLCLVLERLPMFKTAVAASRLMNDKYRLFDGYSAETSGGLLVALPTAAAAEAFCAELAAADGGCPSWVVGHVEERASDAADGVYARLVDGYTIVEV</sequence>
<dbReference type="InterPro" id="IPR016188">
    <property type="entry name" value="PurM-like_N"/>
</dbReference>
<proteinExistence type="inferred from homology"/>
<evidence type="ECO:0000256" key="7">
    <source>
        <dbReference type="ARBA" id="ARBA00022723"/>
    </source>
</evidence>
<dbReference type="InterPro" id="IPR010918">
    <property type="entry name" value="PurM-like_C_dom"/>
</dbReference>
<evidence type="ECO:0000259" key="17">
    <source>
        <dbReference type="Pfam" id="PF02769"/>
    </source>
</evidence>
<comment type="caution">
    <text evidence="18">The sequence shown here is derived from an EMBL/GenBank/DDBJ whole genome shotgun (WGS) entry which is preliminary data.</text>
</comment>
<feature type="domain" description="PurM-like N-terminal" evidence="16">
    <location>
        <begin position="88"/>
        <end position="191"/>
    </location>
</feature>
<feature type="domain" description="PurM-like C-terminal" evidence="17">
    <location>
        <begin position="204"/>
        <end position="380"/>
    </location>
</feature>
<comment type="subunit">
    <text evidence="4">Homodimer.</text>
</comment>
<dbReference type="PIRSF" id="PIRSF036407">
    <property type="entry name" value="Selenphspht_syn"/>
    <property type="match status" value="1"/>
</dbReference>
<dbReference type="FunFam" id="3.30.1330.10:FF:000023">
    <property type="entry name" value="Putative selenophosphate synthetase"/>
    <property type="match status" value="1"/>
</dbReference>
<comment type="catalytic activity">
    <reaction evidence="13">
        <text>hydrogenselenide + ATP + H2O = selenophosphate + AMP + phosphate + 2 H(+)</text>
        <dbReference type="Rhea" id="RHEA:18737"/>
        <dbReference type="ChEBI" id="CHEBI:15377"/>
        <dbReference type="ChEBI" id="CHEBI:15378"/>
        <dbReference type="ChEBI" id="CHEBI:16144"/>
        <dbReference type="ChEBI" id="CHEBI:29317"/>
        <dbReference type="ChEBI" id="CHEBI:30616"/>
        <dbReference type="ChEBI" id="CHEBI:43474"/>
        <dbReference type="ChEBI" id="CHEBI:456215"/>
        <dbReference type="EC" id="2.7.9.3"/>
    </reaction>
</comment>
<keyword evidence="8" id="KW-0547">Nucleotide-binding</keyword>
<evidence type="ECO:0000256" key="8">
    <source>
        <dbReference type="ARBA" id="ARBA00022741"/>
    </source>
</evidence>
<keyword evidence="19" id="KW-1185">Reference proteome</keyword>
<reference evidence="18 19" key="1">
    <citation type="journal article" date="2021" name="MBio">
        <title>A New Model Trypanosomatid, Novymonas esmeraldas: Genomic Perception of Its 'Candidatus Pandoraea novymonadis' Endosymbiont.</title>
        <authorList>
            <person name="Zakharova A."/>
            <person name="Saura A."/>
            <person name="Butenko A."/>
            <person name="Podesvova L."/>
            <person name="Warmusova S."/>
            <person name="Kostygov A.Y."/>
            <person name="Nenarokova A."/>
            <person name="Lukes J."/>
            <person name="Opperdoes F.R."/>
            <person name="Yurchenko V."/>
        </authorList>
    </citation>
    <scope>NUCLEOTIDE SEQUENCE [LARGE SCALE GENOMIC DNA]</scope>
    <source>
        <strain evidence="18 19">E262AT.01</strain>
    </source>
</reference>
<keyword evidence="12" id="KW-0711">Selenium</keyword>
<dbReference type="Gene3D" id="3.30.1330.10">
    <property type="entry name" value="PurM-like, N-terminal domain"/>
    <property type="match status" value="1"/>
</dbReference>
<keyword evidence="6" id="KW-0808">Transferase</keyword>
<keyword evidence="9" id="KW-0418">Kinase</keyword>
<evidence type="ECO:0000313" key="19">
    <source>
        <dbReference type="Proteomes" id="UP001430356"/>
    </source>
</evidence>
<dbReference type="Proteomes" id="UP001430356">
    <property type="component" value="Unassembled WGS sequence"/>
</dbReference>
<dbReference type="InterPro" id="IPR036676">
    <property type="entry name" value="PurM-like_C_sf"/>
</dbReference>
<protein>
    <recommendedName>
        <fullName evidence="14">Selenide, water dikinase</fullName>
        <ecNumber evidence="5">2.7.9.3</ecNumber>
    </recommendedName>
    <alternativeName>
        <fullName evidence="15">Selenophosphate synthetase 2</fullName>
    </alternativeName>
</protein>
<dbReference type="AlphaFoldDB" id="A0AAW0EIS6"/>
<dbReference type="InterPro" id="IPR036921">
    <property type="entry name" value="PurM-like_N_sf"/>
</dbReference>
<evidence type="ECO:0000256" key="12">
    <source>
        <dbReference type="ARBA" id="ARBA00023266"/>
    </source>
</evidence>
<keyword evidence="11" id="KW-0460">Magnesium</keyword>
<evidence type="ECO:0000256" key="6">
    <source>
        <dbReference type="ARBA" id="ARBA00022679"/>
    </source>
</evidence>
<dbReference type="SUPFAM" id="SSF55326">
    <property type="entry name" value="PurM N-terminal domain-like"/>
    <property type="match status" value="1"/>
</dbReference>
<dbReference type="Gene3D" id="3.90.650.10">
    <property type="entry name" value="PurM-like C-terminal domain"/>
    <property type="match status" value="1"/>
</dbReference>
<dbReference type="Pfam" id="PF00586">
    <property type="entry name" value="AIRS"/>
    <property type="match status" value="1"/>
</dbReference>
<evidence type="ECO:0000259" key="16">
    <source>
        <dbReference type="Pfam" id="PF00586"/>
    </source>
</evidence>